<evidence type="ECO:0000313" key="2">
    <source>
        <dbReference type="Proteomes" id="UP000324974"/>
    </source>
</evidence>
<keyword evidence="2" id="KW-1185">Reference proteome</keyword>
<dbReference type="EMBL" id="CP042425">
    <property type="protein sequence ID" value="QEL18732.1"/>
    <property type="molecule type" value="Genomic_DNA"/>
</dbReference>
<name>A0A5C1ALX3_9BACT</name>
<accession>A0A5C1ALX3</accession>
<organism evidence="1 2">
    <name type="scientific">Limnoglobus roseus</name>
    <dbReference type="NCBI Taxonomy" id="2598579"/>
    <lineage>
        <taxon>Bacteria</taxon>
        <taxon>Pseudomonadati</taxon>
        <taxon>Planctomycetota</taxon>
        <taxon>Planctomycetia</taxon>
        <taxon>Gemmatales</taxon>
        <taxon>Gemmataceae</taxon>
        <taxon>Limnoglobus</taxon>
    </lineage>
</organism>
<dbReference type="Proteomes" id="UP000324974">
    <property type="component" value="Chromosome"/>
</dbReference>
<evidence type="ECO:0000313" key="1">
    <source>
        <dbReference type="EMBL" id="QEL18732.1"/>
    </source>
</evidence>
<reference evidence="2" key="1">
    <citation type="submission" date="2019-08" db="EMBL/GenBank/DDBJ databases">
        <title>Limnoglobus roseus gen. nov., sp. nov., a novel freshwater planctomycete with a giant genome from the family Gemmataceae.</title>
        <authorList>
            <person name="Kulichevskaya I.S."/>
            <person name="Naumoff D.G."/>
            <person name="Miroshnikov K."/>
            <person name="Ivanova A."/>
            <person name="Philippov D.A."/>
            <person name="Hakobyan A."/>
            <person name="Rijpstra I.C."/>
            <person name="Sinninghe Damste J.S."/>
            <person name="Liesack W."/>
            <person name="Dedysh S.N."/>
        </authorList>
    </citation>
    <scope>NUCLEOTIDE SEQUENCE [LARGE SCALE GENOMIC DNA]</scope>
    <source>
        <strain evidence="2">PX52</strain>
    </source>
</reference>
<dbReference type="OrthoDB" id="149299at2"/>
<protein>
    <recommendedName>
        <fullName evidence="3">HNH endonuclease</fullName>
    </recommendedName>
</protein>
<dbReference type="RefSeq" id="WP_149113202.1">
    <property type="nucleotide sequence ID" value="NZ_CP042425.1"/>
</dbReference>
<dbReference type="AlphaFoldDB" id="A0A5C1ALX3"/>
<dbReference type="KEGG" id="lrs:PX52LOC_05768"/>
<gene>
    <name evidence="1" type="ORF">PX52LOC_05768</name>
</gene>
<sequence>MIDEALIAACRKKGTDKKFQLWLRTQPSAIDGQMDYDPDTGQSWCDPCHYRTAANSGTGCKPEYSAIPMTHAQHLEQHRVGQFNFRPREWWELQVNRHLRRWLAS</sequence>
<evidence type="ECO:0008006" key="3">
    <source>
        <dbReference type="Google" id="ProtNLM"/>
    </source>
</evidence>
<proteinExistence type="predicted"/>